<evidence type="ECO:0000256" key="2">
    <source>
        <dbReference type="ARBA" id="ARBA00022723"/>
    </source>
</evidence>
<evidence type="ECO:0000256" key="3">
    <source>
        <dbReference type="ARBA" id="ARBA00023004"/>
    </source>
</evidence>
<dbReference type="PATRIC" id="fig|1423.173.peg.1051"/>
<evidence type="ECO:0000256" key="4">
    <source>
        <dbReference type="ARBA" id="ARBA00023014"/>
    </source>
</evidence>
<sequence length="150" mass="16930">MAGKKKITINGVEMEASEEQTVLQLLNNSSIEVPQVCYHPSLGPIETCDTCIVSINGELKRSCSAELKDGDIIDTLSPDVKKAQVIGMDKILYNHELYCTVCDYNNGGCEIHNTVKEMKINHQSIPFDHKPYHKDESHPFYRYDPDQCIL</sequence>
<dbReference type="EMBL" id="CP120576">
    <property type="protein sequence ID" value="WEY84151.1"/>
    <property type="molecule type" value="Genomic_DNA"/>
</dbReference>
<evidence type="ECO:0000259" key="5">
    <source>
        <dbReference type="PROSITE" id="PS51085"/>
    </source>
</evidence>
<evidence type="ECO:0000259" key="6">
    <source>
        <dbReference type="PROSITE" id="PS51839"/>
    </source>
</evidence>
<reference evidence="7" key="1">
    <citation type="submission" date="2014-12" db="EMBL/GenBank/DDBJ databases">
        <title>Comparative genome analysis of Bacillus coagulans HM-08, Clostridium butyricum HM-68, Bacillus subtilis HM-66 and Bacillus licheniformis BL-09.</title>
        <authorList>
            <person name="Zhang H."/>
        </authorList>
    </citation>
    <scope>NUCLEOTIDE SEQUENCE [LARGE SCALE GENOMIC DNA]</scope>
    <source>
        <strain evidence="7">HM-66</strain>
    </source>
</reference>
<dbReference type="SUPFAM" id="SSF54292">
    <property type="entry name" value="2Fe-2S ferredoxin-like"/>
    <property type="match status" value="1"/>
</dbReference>
<dbReference type="GO" id="GO:0016491">
    <property type="term" value="F:oxidoreductase activity"/>
    <property type="evidence" value="ECO:0007669"/>
    <property type="project" value="InterPro"/>
</dbReference>
<dbReference type="Pfam" id="PF10588">
    <property type="entry name" value="NADH-G_4Fe-4S_3"/>
    <property type="match status" value="1"/>
</dbReference>
<dbReference type="InterPro" id="IPR019574">
    <property type="entry name" value="NADH_UbQ_OxRdtase_Gsu_4Fe4S-bd"/>
</dbReference>
<dbReference type="AlphaFoldDB" id="A0A0D1JI00"/>
<accession>A0A0D1JI00</accession>
<dbReference type="FunFam" id="3.10.20.740:FF:000003">
    <property type="entry name" value="Formate dehydrogenase subunit alpha"/>
    <property type="match status" value="1"/>
</dbReference>
<dbReference type="InterPro" id="IPR001041">
    <property type="entry name" value="2Fe-2S_ferredoxin-type"/>
</dbReference>
<dbReference type="EMBL" id="JXBC01000002">
    <property type="protein sequence ID" value="KIU12169.1"/>
    <property type="molecule type" value="Genomic_DNA"/>
</dbReference>
<dbReference type="GO" id="GO:0051539">
    <property type="term" value="F:4 iron, 4 sulfur cluster binding"/>
    <property type="evidence" value="ECO:0007669"/>
    <property type="project" value="UniProtKB-KW"/>
</dbReference>
<reference evidence="8" key="2">
    <citation type="submission" date="2023-03" db="EMBL/GenBank/DDBJ databases">
        <title>Complete genome sequences of 52 Bacillus and Priestia strains isolated from West-African fermentations and 26 reference strains from the DSMZ collection.</title>
        <authorList>
            <person name="Wiedenbein E.S."/>
            <person name="Canoy T.S."/>
            <person name="Hui Y."/>
            <person name="Parkouda C."/>
            <person name="Dawende C."/>
            <person name="Ametefe E."/>
            <person name="Jespersen L."/>
            <person name="Nielsen D.S."/>
        </authorList>
    </citation>
    <scope>NUCLEOTIDE SEQUENCE</scope>
    <source>
        <strain evidence="8">PRO56</strain>
    </source>
</reference>
<keyword evidence="4" id="KW-0411">Iron-sulfur</keyword>
<name>A0A0D1JI00_BACIU</name>
<evidence type="ECO:0000256" key="1">
    <source>
        <dbReference type="ARBA" id="ARBA00022485"/>
    </source>
</evidence>
<dbReference type="SMART" id="SM00929">
    <property type="entry name" value="NADH-G_4Fe-4S_3"/>
    <property type="match status" value="1"/>
</dbReference>
<feature type="domain" description="2Fe-2S ferredoxin-type" evidence="5">
    <location>
        <begin position="5"/>
        <end position="79"/>
    </location>
</feature>
<evidence type="ECO:0000313" key="8">
    <source>
        <dbReference type="EMBL" id="WEY84151.1"/>
    </source>
</evidence>
<gene>
    <name evidence="8" type="ORF">P5633_17730</name>
    <name evidence="7" type="ORF">SC09_Contig19orf00562</name>
</gene>
<proteinExistence type="predicted"/>
<dbReference type="Gene3D" id="3.10.20.740">
    <property type="match status" value="1"/>
</dbReference>
<dbReference type="Proteomes" id="UP000032247">
    <property type="component" value="Unassembled WGS sequence"/>
</dbReference>
<keyword evidence="2" id="KW-0479">Metal-binding</keyword>
<dbReference type="PROSITE" id="PS51085">
    <property type="entry name" value="2FE2S_FER_2"/>
    <property type="match status" value="1"/>
</dbReference>
<keyword evidence="3" id="KW-0408">Iron</keyword>
<dbReference type="PROSITE" id="PS51839">
    <property type="entry name" value="4FE4S_HC3"/>
    <property type="match status" value="1"/>
</dbReference>
<dbReference type="GO" id="GO:0046872">
    <property type="term" value="F:metal ion binding"/>
    <property type="evidence" value="ECO:0007669"/>
    <property type="project" value="UniProtKB-KW"/>
</dbReference>
<dbReference type="InterPro" id="IPR036010">
    <property type="entry name" value="2Fe-2S_ferredoxin-like_sf"/>
</dbReference>
<keyword evidence="1" id="KW-0004">4Fe-4S</keyword>
<organism evidence="7">
    <name type="scientific">Bacillus subtilis</name>
    <dbReference type="NCBI Taxonomy" id="1423"/>
    <lineage>
        <taxon>Bacteria</taxon>
        <taxon>Bacillati</taxon>
        <taxon>Bacillota</taxon>
        <taxon>Bacilli</taxon>
        <taxon>Bacillales</taxon>
        <taxon>Bacillaceae</taxon>
        <taxon>Bacillus</taxon>
    </lineage>
</organism>
<protein>
    <submittedName>
        <fullName evidence="8">2Fe-2S iron-sulfur cluster-binding protein</fullName>
    </submittedName>
    <submittedName>
        <fullName evidence="7">Putative formate dehydrogenase, alpha subunit</fullName>
    </submittedName>
</protein>
<feature type="domain" description="4Fe-4S His(Cys)3-ligated-type" evidence="6">
    <location>
        <begin position="79"/>
        <end position="119"/>
    </location>
</feature>
<dbReference type="Pfam" id="PF13510">
    <property type="entry name" value="Fer2_4"/>
    <property type="match status" value="1"/>
</dbReference>
<evidence type="ECO:0000313" key="7">
    <source>
        <dbReference type="EMBL" id="KIU12169.1"/>
    </source>
</evidence>